<keyword evidence="3" id="KW-1185">Reference proteome</keyword>
<evidence type="ECO:0000256" key="1">
    <source>
        <dbReference type="SAM" id="Phobius"/>
    </source>
</evidence>
<dbReference type="Proteomes" id="UP000199181">
    <property type="component" value="Unassembled WGS sequence"/>
</dbReference>
<dbReference type="RefSeq" id="WP_143075950.1">
    <property type="nucleotide sequence ID" value="NZ_FOIJ01000001.1"/>
</dbReference>
<name>A0A1H9YX11_9BACT</name>
<organism evidence="2 3">
    <name type="scientific">Stigmatella erecta</name>
    <dbReference type="NCBI Taxonomy" id="83460"/>
    <lineage>
        <taxon>Bacteria</taxon>
        <taxon>Pseudomonadati</taxon>
        <taxon>Myxococcota</taxon>
        <taxon>Myxococcia</taxon>
        <taxon>Myxococcales</taxon>
        <taxon>Cystobacterineae</taxon>
        <taxon>Archangiaceae</taxon>
        <taxon>Stigmatella</taxon>
    </lineage>
</organism>
<keyword evidence="1" id="KW-0472">Membrane</keyword>
<keyword evidence="1" id="KW-1133">Transmembrane helix</keyword>
<evidence type="ECO:0000313" key="3">
    <source>
        <dbReference type="Proteomes" id="UP000199181"/>
    </source>
</evidence>
<feature type="transmembrane region" description="Helical" evidence="1">
    <location>
        <begin position="34"/>
        <end position="53"/>
    </location>
</feature>
<sequence>MSLLLRAFLYAVLTPCFCWGLAMPPLLRGMTSWQAAISPLSMFFAPIGGWLLLRAWRQRAPSSQWADVLTWSVPMAYGLGLVVGLTVN</sequence>
<feature type="transmembrane region" description="Helical" evidence="1">
    <location>
        <begin position="65"/>
        <end position="87"/>
    </location>
</feature>
<proteinExistence type="predicted"/>
<gene>
    <name evidence="2" type="ORF">SAMN05443639_10190</name>
</gene>
<dbReference type="EMBL" id="FOIJ01000001">
    <property type="protein sequence ID" value="SES73657.1"/>
    <property type="molecule type" value="Genomic_DNA"/>
</dbReference>
<accession>A0A1H9YX11</accession>
<reference evidence="3" key="1">
    <citation type="submission" date="2016-10" db="EMBL/GenBank/DDBJ databases">
        <authorList>
            <person name="Varghese N."/>
            <person name="Submissions S."/>
        </authorList>
    </citation>
    <scope>NUCLEOTIDE SEQUENCE [LARGE SCALE GENOMIC DNA]</scope>
    <source>
        <strain evidence="3">DSM 16858</strain>
    </source>
</reference>
<keyword evidence="1" id="KW-0812">Transmembrane</keyword>
<protein>
    <submittedName>
        <fullName evidence="2">Uncharacterized protein</fullName>
    </submittedName>
</protein>
<dbReference type="AlphaFoldDB" id="A0A1H9YX11"/>
<evidence type="ECO:0000313" key="2">
    <source>
        <dbReference type="EMBL" id="SES73657.1"/>
    </source>
</evidence>